<dbReference type="PRINTS" id="PR00081">
    <property type="entry name" value="GDHRDH"/>
</dbReference>
<evidence type="ECO:0000256" key="1">
    <source>
        <dbReference type="ARBA" id="ARBA00006484"/>
    </source>
</evidence>
<dbReference type="PANTHER" id="PTHR43008">
    <property type="entry name" value="BENZIL REDUCTASE"/>
    <property type="match status" value="1"/>
</dbReference>
<dbReference type="GO" id="GO:0050664">
    <property type="term" value="F:oxidoreductase activity, acting on NAD(P)H, oxygen as acceptor"/>
    <property type="evidence" value="ECO:0007669"/>
    <property type="project" value="TreeGrafter"/>
</dbReference>
<dbReference type="Gene3D" id="3.40.30.10">
    <property type="entry name" value="Glutaredoxin"/>
    <property type="match status" value="1"/>
</dbReference>
<organism evidence="6 7">
    <name type="scientific">Mortierella alpina</name>
    <name type="common">Oleaginous fungus</name>
    <name type="synonym">Mortierella renispora</name>
    <dbReference type="NCBI Taxonomy" id="64518"/>
    <lineage>
        <taxon>Eukaryota</taxon>
        <taxon>Fungi</taxon>
        <taxon>Fungi incertae sedis</taxon>
        <taxon>Mucoromycota</taxon>
        <taxon>Mortierellomycotina</taxon>
        <taxon>Mortierellomycetes</taxon>
        <taxon>Mortierellales</taxon>
        <taxon>Mortierellaceae</taxon>
        <taxon>Mortierella</taxon>
    </lineage>
</organism>
<accession>A0A9P8CWT7</accession>
<evidence type="ECO:0000313" key="6">
    <source>
        <dbReference type="EMBL" id="KAG9321429.1"/>
    </source>
</evidence>
<dbReference type="SMART" id="SM00822">
    <property type="entry name" value="PKS_KR"/>
    <property type="match status" value="1"/>
</dbReference>
<dbReference type="Pfam" id="PF00106">
    <property type="entry name" value="adh_short"/>
    <property type="match status" value="1"/>
</dbReference>
<dbReference type="InterPro" id="IPR036291">
    <property type="entry name" value="NAD(P)-bd_dom_sf"/>
</dbReference>
<dbReference type="SFLD" id="SFLDS00019">
    <property type="entry name" value="Glutathione_Transferase_(cytos"/>
    <property type="match status" value="1"/>
</dbReference>
<evidence type="ECO:0008006" key="8">
    <source>
        <dbReference type="Google" id="ProtNLM"/>
    </source>
</evidence>
<keyword evidence="3" id="KW-0560">Oxidoreductase</keyword>
<dbReference type="Gene3D" id="1.20.1050.10">
    <property type="match status" value="1"/>
</dbReference>
<dbReference type="PROSITE" id="PS50405">
    <property type="entry name" value="GST_CTER"/>
    <property type="match status" value="1"/>
</dbReference>
<dbReference type="InterPro" id="IPR036249">
    <property type="entry name" value="Thioredoxin-like_sf"/>
</dbReference>
<dbReference type="Pfam" id="PF14497">
    <property type="entry name" value="GST_C_3"/>
    <property type="match status" value="1"/>
</dbReference>
<dbReference type="AlphaFoldDB" id="A0A9P8CWT7"/>
<sequence>MAHPTLIITGASRGIGKSITLLAIQNFNANVIGVARSQEALQQLSHQIETELNLKDRFKYVVGDVTEESTAEDAVALAQKSWGGSIDGLVLNAGVLDPLGTIASTSVKDWKQAFDVNFFSIVTLVQHALPALRQSKGRVLLVSSGAAVNAYHGWGAYCSSKAALKMFGENLAKEEADLTVVSVRPGVVDTEMQVLIREKGKDGMVPEQHARFVELKTSNTLLHPDQPGHVIASLAVKAPKSISGQFFSWDDESLQAHRKPSRATQRTTQQKDIRLFSDPSKIHKTHLTMATALPTPTHADTQVLSKAVQSKDSTYKYLYFGLHGRGELTRTLLKYGGAKFEELTVDWPAQKSQVPFKCLPVVYETTADGTVLELAEAQAIERYLAKKFNLLGQNDYENYLVDRYVSSTDSASQTFSVKIIQGPAEKRVEEANKIYAEVLPQFIAIHEEHLKKNGSNGHYVGSHFTLADIKTADFIDRLLLLRPPGANEVPFSAANSPNLWKLRETVNGHPNIAAWKSSARYQELNAATKGFFKF</sequence>
<dbReference type="InterPro" id="IPR004045">
    <property type="entry name" value="Glutathione_S-Trfase_N"/>
</dbReference>
<feature type="domain" description="GST N-terminal" evidence="4">
    <location>
        <begin position="313"/>
        <end position="392"/>
    </location>
</feature>
<gene>
    <name evidence="6" type="ORF">KVV02_004368</name>
</gene>
<dbReference type="InterPro" id="IPR040079">
    <property type="entry name" value="Glutathione_S-Trfase"/>
</dbReference>
<dbReference type="Gene3D" id="3.40.50.720">
    <property type="entry name" value="NAD(P)-binding Rossmann-like Domain"/>
    <property type="match status" value="1"/>
</dbReference>
<evidence type="ECO:0000259" key="5">
    <source>
        <dbReference type="PROSITE" id="PS50405"/>
    </source>
</evidence>
<dbReference type="InterPro" id="IPR010987">
    <property type="entry name" value="Glutathione-S-Trfase_C-like"/>
</dbReference>
<dbReference type="SUPFAM" id="SSF51735">
    <property type="entry name" value="NAD(P)-binding Rossmann-fold domains"/>
    <property type="match status" value="1"/>
</dbReference>
<dbReference type="SUPFAM" id="SSF47616">
    <property type="entry name" value="GST C-terminal domain-like"/>
    <property type="match status" value="1"/>
</dbReference>
<dbReference type="Proteomes" id="UP000717515">
    <property type="component" value="Unassembled WGS sequence"/>
</dbReference>
<dbReference type="FunFam" id="3.40.50.720:FF:000281">
    <property type="entry name" value="Uncharacterized oxidoreductase YIR035C"/>
    <property type="match status" value="1"/>
</dbReference>
<protein>
    <recommendedName>
        <fullName evidence="8">Glutathione S-transferase</fullName>
    </recommendedName>
</protein>
<dbReference type="PANTHER" id="PTHR43008:SF8">
    <property type="entry name" value="BENZIL REDUCTASE ((S)-BENZOIN FORMING) IRC24"/>
    <property type="match status" value="1"/>
</dbReference>
<comment type="caution">
    <text evidence="6">The sequence shown here is derived from an EMBL/GenBank/DDBJ whole genome shotgun (WGS) entry which is preliminary data.</text>
</comment>
<dbReference type="CDD" id="cd05367">
    <property type="entry name" value="SPR-like_SDR_c"/>
    <property type="match status" value="1"/>
</dbReference>
<dbReference type="PROSITE" id="PS50404">
    <property type="entry name" value="GST_NTER"/>
    <property type="match status" value="1"/>
</dbReference>
<evidence type="ECO:0000256" key="3">
    <source>
        <dbReference type="ARBA" id="ARBA00023002"/>
    </source>
</evidence>
<evidence type="ECO:0000313" key="7">
    <source>
        <dbReference type="Proteomes" id="UP000717515"/>
    </source>
</evidence>
<keyword evidence="2" id="KW-0521">NADP</keyword>
<dbReference type="InterPro" id="IPR020904">
    <property type="entry name" value="Sc_DH/Rdtase_CS"/>
</dbReference>
<evidence type="ECO:0000256" key="2">
    <source>
        <dbReference type="ARBA" id="ARBA00022857"/>
    </source>
</evidence>
<name>A0A9P8CWT7_MORAP</name>
<dbReference type="InterPro" id="IPR004046">
    <property type="entry name" value="GST_C"/>
</dbReference>
<dbReference type="PROSITE" id="PS00061">
    <property type="entry name" value="ADH_SHORT"/>
    <property type="match status" value="1"/>
</dbReference>
<dbReference type="PRINTS" id="PR00080">
    <property type="entry name" value="SDRFAMILY"/>
</dbReference>
<comment type="similarity">
    <text evidence="1">Belongs to the short-chain dehydrogenases/reductases (SDR) family.</text>
</comment>
<dbReference type="InterPro" id="IPR057326">
    <property type="entry name" value="KR_dom"/>
</dbReference>
<dbReference type="InterPro" id="IPR002347">
    <property type="entry name" value="SDR_fam"/>
</dbReference>
<dbReference type="InterPro" id="IPR036282">
    <property type="entry name" value="Glutathione-S-Trfase_C_sf"/>
</dbReference>
<reference evidence="6" key="1">
    <citation type="submission" date="2021-07" db="EMBL/GenBank/DDBJ databases">
        <title>Draft genome of Mortierella alpina, strain LL118, isolated from an aspen leaf litter sample.</title>
        <authorList>
            <person name="Yang S."/>
            <person name="Vinatzer B.A."/>
        </authorList>
    </citation>
    <scope>NUCLEOTIDE SEQUENCE</scope>
    <source>
        <strain evidence="6">LL118</strain>
    </source>
</reference>
<dbReference type="SUPFAM" id="SSF52833">
    <property type="entry name" value="Thioredoxin-like"/>
    <property type="match status" value="1"/>
</dbReference>
<evidence type="ECO:0000259" key="4">
    <source>
        <dbReference type="PROSITE" id="PS50404"/>
    </source>
</evidence>
<feature type="domain" description="GST C-terminal" evidence="5">
    <location>
        <begin position="394"/>
        <end position="531"/>
    </location>
</feature>
<proteinExistence type="inferred from homology"/>
<dbReference type="EMBL" id="JAIFTL010000205">
    <property type="protein sequence ID" value="KAG9321429.1"/>
    <property type="molecule type" value="Genomic_DNA"/>
</dbReference>